<evidence type="ECO:0000256" key="3">
    <source>
        <dbReference type="ARBA" id="ARBA00022989"/>
    </source>
</evidence>
<dbReference type="GO" id="GO:0016020">
    <property type="term" value="C:membrane"/>
    <property type="evidence" value="ECO:0007669"/>
    <property type="project" value="UniProtKB-SubCell"/>
</dbReference>
<evidence type="ECO:0000256" key="1">
    <source>
        <dbReference type="ARBA" id="ARBA00004141"/>
    </source>
</evidence>
<protein>
    <submittedName>
        <fullName evidence="5">Sugar ABC transporter permease</fullName>
    </submittedName>
</protein>
<proteinExistence type="predicted"/>
<dbReference type="InterPro" id="IPR035906">
    <property type="entry name" value="MetI-like_sf"/>
</dbReference>
<organism evidence="5 6">
    <name type="scientific">Clostridium perfringens</name>
    <dbReference type="NCBI Taxonomy" id="1502"/>
    <lineage>
        <taxon>Bacteria</taxon>
        <taxon>Bacillati</taxon>
        <taxon>Bacillota</taxon>
        <taxon>Clostridia</taxon>
        <taxon>Eubacteriales</taxon>
        <taxon>Clostridiaceae</taxon>
        <taxon>Clostridium</taxon>
    </lineage>
</organism>
<evidence type="ECO:0000313" key="6">
    <source>
        <dbReference type="Proteomes" id="UP001291306"/>
    </source>
</evidence>
<dbReference type="AlphaFoldDB" id="A0AAW9IAV5"/>
<dbReference type="SUPFAM" id="SSF160964">
    <property type="entry name" value="MalF N-terminal region-like"/>
    <property type="match status" value="1"/>
</dbReference>
<gene>
    <name evidence="5" type="ORF">GNF79_21210</name>
</gene>
<feature type="non-terminal residue" evidence="5">
    <location>
        <position position="39"/>
    </location>
</feature>
<keyword evidence="3" id="KW-1133">Transmembrane helix</keyword>
<reference evidence="5" key="1">
    <citation type="submission" date="2019-11" db="EMBL/GenBank/DDBJ databases">
        <title>Characterization of Clostridium perfringens isolates from swine manure treated agricultural soils.</title>
        <authorList>
            <person name="Wushke S.T."/>
        </authorList>
    </citation>
    <scope>NUCLEOTIDE SEQUENCE</scope>
    <source>
        <strain evidence="5">X26</strain>
    </source>
</reference>
<evidence type="ECO:0000256" key="2">
    <source>
        <dbReference type="ARBA" id="ARBA00022692"/>
    </source>
</evidence>
<evidence type="ECO:0000313" key="5">
    <source>
        <dbReference type="EMBL" id="MDZ5001522.1"/>
    </source>
</evidence>
<keyword evidence="2" id="KW-0812">Transmembrane</keyword>
<accession>A0AAW9IAV5</accession>
<comment type="subcellular location">
    <subcellularLocation>
        <location evidence="1">Membrane</location>
        <topology evidence="1">Multi-pass membrane protein</topology>
    </subcellularLocation>
</comment>
<comment type="caution">
    <text evidence="5">The sequence shown here is derived from an EMBL/GenBank/DDBJ whole genome shotgun (WGS) entry which is preliminary data.</text>
</comment>
<dbReference type="Proteomes" id="UP001291306">
    <property type="component" value="Unassembled WGS sequence"/>
</dbReference>
<keyword evidence="4" id="KW-0472">Membrane</keyword>
<evidence type="ECO:0000256" key="4">
    <source>
        <dbReference type="ARBA" id="ARBA00023136"/>
    </source>
</evidence>
<dbReference type="EMBL" id="WNVC01001509">
    <property type="protein sequence ID" value="MDZ5001522.1"/>
    <property type="molecule type" value="Genomic_DNA"/>
</dbReference>
<name>A0AAW9IAV5_CLOPF</name>
<sequence length="39" mass="4643">MNILYLPAILLFLFIVVYPFIDGIRISFTNWNGFSQNYK</sequence>
<dbReference type="Gene3D" id="1.10.3720.10">
    <property type="entry name" value="MetI-like"/>
    <property type="match status" value="1"/>
</dbReference>